<gene>
    <name evidence="1" type="ORF">I2H31_24800</name>
</gene>
<proteinExistence type="predicted"/>
<name>A0ABS0IBK5_9BACT</name>
<protein>
    <recommendedName>
        <fullName evidence="3">Lipoprotein</fullName>
    </recommendedName>
</protein>
<dbReference type="Proteomes" id="UP000618931">
    <property type="component" value="Unassembled WGS sequence"/>
</dbReference>
<accession>A0ABS0IBK5</accession>
<organism evidence="1 2">
    <name type="scientific">Hymenobacter ruricola</name>
    <dbReference type="NCBI Taxonomy" id="2791023"/>
    <lineage>
        <taxon>Bacteria</taxon>
        <taxon>Pseudomonadati</taxon>
        <taxon>Bacteroidota</taxon>
        <taxon>Cytophagia</taxon>
        <taxon>Cytophagales</taxon>
        <taxon>Hymenobacteraceae</taxon>
        <taxon>Hymenobacter</taxon>
    </lineage>
</organism>
<evidence type="ECO:0000313" key="1">
    <source>
        <dbReference type="EMBL" id="MBF9224345.1"/>
    </source>
</evidence>
<sequence length="185" mass="19827">MKPYLTLALAATLLAPACKKDNPEAGLPPATQEGKNTGGCLVNGERFVAAESGGSLLSNPTPALSGGFAFDSVYYVSLNGKYQGQRATILLFLRGEKIGTYMLNRTTQYYPQGDPIRMSSHATFTLSGSQGEVYVTNAQYTGQVVMTRADLRAGITAGTFEFTASSTFDPSKTITITKGRFDRQQ</sequence>
<keyword evidence="2" id="KW-1185">Reference proteome</keyword>
<dbReference type="RefSeq" id="WP_196295763.1">
    <property type="nucleotide sequence ID" value="NZ_JADQDM010000029.1"/>
</dbReference>
<reference evidence="1 2" key="1">
    <citation type="submission" date="2020-11" db="EMBL/GenBank/DDBJ databases">
        <authorList>
            <person name="Kim M.K."/>
        </authorList>
    </citation>
    <scope>NUCLEOTIDE SEQUENCE [LARGE SCALE GENOMIC DNA]</scope>
    <source>
        <strain evidence="1 2">BT662</strain>
    </source>
</reference>
<evidence type="ECO:0008006" key="3">
    <source>
        <dbReference type="Google" id="ProtNLM"/>
    </source>
</evidence>
<evidence type="ECO:0000313" key="2">
    <source>
        <dbReference type="Proteomes" id="UP000618931"/>
    </source>
</evidence>
<dbReference type="EMBL" id="JADQDM010000029">
    <property type="protein sequence ID" value="MBF9224345.1"/>
    <property type="molecule type" value="Genomic_DNA"/>
</dbReference>
<comment type="caution">
    <text evidence="1">The sequence shown here is derived from an EMBL/GenBank/DDBJ whole genome shotgun (WGS) entry which is preliminary data.</text>
</comment>